<dbReference type="PATRIC" id="fig|1300347.3.peg.4046"/>
<dbReference type="EC" id="3.5.4.3" evidence="2"/>
<dbReference type="KEGG" id="ndk:I601_4040"/>
<dbReference type="CDD" id="cd01285">
    <property type="entry name" value="nucleoside_deaminase"/>
    <property type="match status" value="1"/>
</dbReference>
<name>A0A1A9GQS4_9ACTN</name>
<dbReference type="OrthoDB" id="9802676at2"/>
<keyword evidence="3" id="KW-1185">Reference proteome</keyword>
<dbReference type="EMBL" id="CP015079">
    <property type="protein sequence ID" value="ANH40436.1"/>
    <property type="molecule type" value="Genomic_DNA"/>
</dbReference>
<gene>
    <name evidence="2" type="primary">guaD</name>
    <name evidence="2" type="ORF">I601_4040</name>
</gene>
<reference evidence="2 3" key="1">
    <citation type="submission" date="2016-03" db="EMBL/GenBank/DDBJ databases">
        <title>Complete genome sequence of a soil Actinobacterium, Nocardioides dokdonensis FR1436.</title>
        <authorList>
            <person name="Kwon S.-K."/>
            <person name="Kim K."/>
            <person name="Kim J.F."/>
        </authorList>
    </citation>
    <scope>NUCLEOTIDE SEQUENCE [LARGE SCALE GENOMIC DNA]</scope>
    <source>
        <strain evidence="2 3">FR1436</strain>
    </source>
</reference>
<dbReference type="RefSeq" id="WP_068113733.1">
    <property type="nucleotide sequence ID" value="NZ_CP015079.1"/>
</dbReference>
<evidence type="ECO:0000259" key="1">
    <source>
        <dbReference type="PROSITE" id="PS51747"/>
    </source>
</evidence>
<organism evidence="2 3">
    <name type="scientific">Nocardioides dokdonensis FR1436</name>
    <dbReference type="NCBI Taxonomy" id="1300347"/>
    <lineage>
        <taxon>Bacteria</taxon>
        <taxon>Bacillati</taxon>
        <taxon>Actinomycetota</taxon>
        <taxon>Actinomycetes</taxon>
        <taxon>Propionibacteriales</taxon>
        <taxon>Nocardioidaceae</taxon>
        <taxon>Nocardioides</taxon>
    </lineage>
</organism>
<dbReference type="SUPFAM" id="SSF53927">
    <property type="entry name" value="Cytidine deaminase-like"/>
    <property type="match status" value="1"/>
</dbReference>
<evidence type="ECO:0000313" key="2">
    <source>
        <dbReference type="EMBL" id="ANH40436.1"/>
    </source>
</evidence>
<dbReference type="STRING" id="1300347.I601_4040"/>
<evidence type="ECO:0000313" key="3">
    <source>
        <dbReference type="Proteomes" id="UP000077868"/>
    </source>
</evidence>
<protein>
    <submittedName>
        <fullName evidence="2">Guanine deaminase</fullName>
        <ecNumber evidence="2">3.5.4.3</ecNumber>
    </submittedName>
</protein>
<dbReference type="Pfam" id="PF00383">
    <property type="entry name" value="dCMP_cyt_deam_1"/>
    <property type="match status" value="1"/>
</dbReference>
<accession>A0A1A9GQS4</accession>
<dbReference type="GO" id="GO:0008892">
    <property type="term" value="F:guanine deaminase activity"/>
    <property type="evidence" value="ECO:0007669"/>
    <property type="project" value="UniProtKB-EC"/>
</dbReference>
<dbReference type="InterPro" id="IPR016193">
    <property type="entry name" value="Cytidine_deaminase-like"/>
</dbReference>
<sequence>MAASSPPGSVSTEDLVHLRRAVALARDALAAGDKPFGTVLVDDRGRVRFEDRNRTSGGDSTRHPELAAAQWAAEHLTPAERAASVVYTSGEHCAMCSAAHAWVGLDRIVYAASSEQLASWHREWGVAPGPVATLPIGAVAPHVRVDGPVPALTEEVRALHAALHGVEG</sequence>
<feature type="domain" description="CMP/dCMP-type deaminase" evidence="1">
    <location>
        <begin position="12"/>
        <end position="123"/>
    </location>
</feature>
<keyword evidence="2" id="KW-0378">Hydrolase</keyword>
<dbReference type="AlphaFoldDB" id="A0A1A9GQS4"/>
<proteinExistence type="predicted"/>
<dbReference type="PANTHER" id="PTHR11079">
    <property type="entry name" value="CYTOSINE DEAMINASE FAMILY MEMBER"/>
    <property type="match status" value="1"/>
</dbReference>
<dbReference type="InterPro" id="IPR002125">
    <property type="entry name" value="CMP_dCMP_dom"/>
</dbReference>
<dbReference type="PROSITE" id="PS51747">
    <property type="entry name" value="CYT_DCMP_DEAMINASES_2"/>
    <property type="match status" value="1"/>
</dbReference>
<dbReference type="Proteomes" id="UP000077868">
    <property type="component" value="Chromosome"/>
</dbReference>
<dbReference type="PANTHER" id="PTHR11079:SF179">
    <property type="entry name" value="TRNA(ADENINE(34)) DEAMINASE, CHLOROPLASTIC"/>
    <property type="match status" value="1"/>
</dbReference>
<dbReference type="Gene3D" id="3.40.140.10">
    <property type="entry name" value="Cytidine Deaminase, domain 2"/>
    <property type="match status" value="1"/>
</dbReference>